<dbReference type="Pfam" id="PF02878">
    <property type="entry name" value="PGM_PMM_I"/>
    <property type="match status" value="1"/>
</dbReference>
<proteinExistence type="inferred from homology"/>
<dbReference type="InterPro" id="IPR005845">
    <property type="entry name" value="A-D-PHexomutase_a/b/a-II"/>
</dbReference>
<sequence>MGRLFGTDGVRGVANSQLTCKIAFDMGRAAVHELGPCVVIGKDTRCSGDMLESAAAAGVMAAGGTALIAGVIPTPAVAVLTRQLGADAGMVISASHNPPEYNGIKLFDAAGFKLPDAAEGRIEALVTGEASFKEAARAAGCAEALPTGAGVGTRRDIPDAVQRYVDHVVEGVRAQNVSFEGLHIALDAGHGASCRTSPLAFESLGARVSVINADYDGDDINVNCGSTHLEPLERLMRESGADIGVAHDGDADRVMLMTPAGEVLDGDVVEAVCALDLHGRGLLAHDTVVSTVMCNLGFVRAMEDAGISVVQTAVGDRSVLERMREDGYRLGGEQSGHLIMLDCNSTGDGLASACQFIAAVLRRGKGFAEAASVMRRYPQTLVNVRVSRKEDLADCAAVWDEVRAVERQLGRSGRVLVRTSGTEPLVRVMVEAADQAVATEAANRIARVAESLL</sequence>
<evidence type="ECO:0000256" key="7">
    <source>
        <dbReference type="ARBA" id="ARBA00066330"/>
    </source>
</evidence>
<dbReference type="Pfam" id="PF02879">
    <property type="entry name" value="PGM_PMM_II"/>
    <property type="match status" value="1"/>
</dbReference>
<name>A0A6M8IWQ7_9ACTN</name>
<dbReference type="PANTHER" id="PTHR42946">
    <property type="entry name" value="PHOSPHOHEXOSE MUTASE"/>
    <property type="match status" value="1"/>
</dbReference>
<accession>A0A6M8IWQ7</accession>
<keyword evidence="2 9" id="KW-0597">Phosphoprotein</keyword>
<evidence type="ECO:0000259" key="14">
    <source>
        <dbReference type="Pfam" id="PF02879"/>
    </source>
</evidence>
<feature type="binding site" evidence="9">
    <location>
        <position position="250"/>
    </location>
    <ligand>
        <name>Mg(2+)</name>
        <dbReference type="ChEBI" id="CHEBI:18420"/>
    </ligand>
</feature>
<dbReference type="NCBIfam" id="TIGR01455">
    <property type="entry name" value="glmM"/>
    <property type="match status" value="1"/>
</dbReference>
<evidence type="ECO:0000313" key="17">
    <source>
        <dbReference type="Proteomes" id="UP000503297"/>
    </source>
</evidence>
<comment type="PTM">
    <text evidence="9">Activated by phosphorylation.</text>
</comment>
<keyword evidence="3 9" id="KW-0479">Metal-binding</keyword>
<dbReference type="Gene3D" id="3.40.120.10">
    <property type="entry name" value="Alpha-D-Glucose-1,6-Bisphosphate, subunit A, domain 3"/>
    <property type="match status" value="3"/>
</dbReference>
<dbReference type="SUPFAM" id="SSF55957">
    <property type="entry name" value="Phosphoglucomutase, C-terminal domain"/>
    <property type="match status" value="1"/>
</dbReference>
<evidence type="ECO:0000256" key="8">
    <source>
        <dbReference type="ARBA" id="ARBA00068193"/>
    </source>
</evidence>
<dbReference type="Pfam" id="PF02880">
    <property type="entry name" value="PGM_PMM_III"/>
    <property type="match status" value="1"/>
</dbReference>
<dbReference type="Gene3D" id="3.30.310.50">
    <property type="entry name" value="Alpha-D-phosphohexomutase, C-terminal domain"/>
    <property type="match status" value="1"/>
</dbReference>
<dbReference type="InterPro" id="IPR036900">
    <property type="entry name" value="A-D-PHexomutase_C_sf"/>
</dbReference>
<dbReference type="InterPro" id="IPR016055">
    <property type="entry name" value="A-D-PHexomutase_a/b/a-I/II/III"/>
</dbReference>
<dbReference type="KEGG" id="bwa:HLV38_02715"/>
<dbReference type="EMBL" id="CP053716">
    <property type="protein sequence ID" value="QKF07155.1"/>
    <property type="molecule type" value="Genomic_DNA"/>
</dbReference>
<feature type="domain" description="Alpha-D-phosphohexomutase alpha/beta/alpha" evidence="15">
    <location>
        <begin position="265"/>
        <end position="377"/>
    </location>
</feature>
<evidence type="ECO:0000259" key="13">
    <source>
        <dbReference type="Pfam" id="PF02878"/>
    </source>
</evidence>
<dbReference type="Proteomes" id="UP000503297">
    <property type="component" value="Chromosome"/>
</dbReference>
<feature type="domain" description="Alpha-D-phosphohexomutase alpha/beta/alpha" evidence="14">
    <location>
        <begin position="163"/>
        <end position="261"/>
    </location>
</feature>
<dbReference type="InterPro" id="IPR005841">
    <property type="entry name" value="Alpha-D-phosphohexomutase_SF"/>
</dbReference>
<dbReference type="InterPro" id="IPR050060">
    <property type="entry name" value="Phosphoglucosamine_mutase"/>
</dbReference>
<dbReference type="FunFam" id="3.30.310.50:FF:000001">
    <property type="entry name" value="Phosphoglucosamine mutase"/>
    <property type="match status" value="1"/>
</dbReference>
<evidence type="ECO:0000313" key="16">
    <source>
        <dbReference type="EMBL" id="QKF07155.1"/>
    </source>
</evidence>
<dbReference type="InterPro" id="IPR005846">
    <property type="entry name" value="A-D-PHexomutase_a/b/a-III"/>
</dbReference>
<dbReference type="RefSeq" id="WP_173164092.1">
    <property type="nucleotide sequence ID" value="NZ_CP053716.1"/>
</dbReference>
<evidence type="ECO:0000259" key="15">
    <source>
        <dbReference type="Pfam" id="PF02880"/>
    </source>
</evidence>
<dbReference type="InterPro" id="IPR006352">
    <property type="entry name" value="GlmM_bact"/>
</dbReference>
<comment type="cofactor">
    <cofactor evidence="9">
        <name>Mg(2+)</name>
        <dbReference type="ChEBI" id="CHEBI:18420"/>
    </cofactor>
    <text evidence="9">Binds 1 Mg(2+) ion per subunit.</text>
</comment>
<evidence type="ECO:0000259" key="12">
    <source>
        <dbReference type="Pfam" id="PF00408"/>
    </source>
</evidence>
<feature type="domain" description="Alpha-D-phosphohexomutase alpha/beta/alpha" evidence="13">
    <location>
        <begin position="3"/>
        <end position="129"/>
    </location>
</feature>
<dbReference type="GO" id="GO:0005829">
    <property type="term" value="C:cytosol"/>
    <property type="evidence" value="ECO:0007669"/>
    <property type="project" value="TreeGrafter"/>
</dbReference>
<dbReference type="Pfam" id="PF00408">
    <property type="entry name" value="PGM_PMM_IV"/>
    <property type="match status" value="1"/>
</dbReference>
<dbReference type="GO" id="GO:0000287">
    <property type="term" value="F:magnesium ion binding"/>
    <property type="evidence" value="ECO:0007669"/>
    <property type="project" value="UniProtKB-UniRule"/>
</dbReference>
<dbReference type="InterPro" id="IPR016066">
    <property type="entry name" value="A-D-PHexomutase_CS"/>
</dbReference>
<gene>
    <name evidence="9 16" type="primary">glmM</name>
    <name evidence="16" type="ORF">HLV38_02715</name>
</gene>
<feature type="domain" description="Alpha-D-phosphohexomutase C-terminal" evidence="12">
    <location>
        <begin position="381"/>
        <end position="447"/>
    </location>
</feature>
<dbReference type="GO" id="GO:0006048">
    <property type="term" value="P:UDP-N-acetylglucosamine biosynthetic process"/>
    <property type="evidence" value="ECO:0007669"/>
    <property type="project" value="TreeGrafter"/>
</dbReference>
<dbReference type="InterPro" id="IPR005844">
    <property type="entry name" value="A-D-PHexomutase_a/b/a-I"/>
</dbReference>
<dbReference type="GO" id="GO:0008966">
    <property type="term" value="F:phosphoglucosamine mutase activity"/>
    <property type="evidence" value="ECO:0007669"/>
    <property type="project" value="UniProtKB-UniRule"/>
</dbReference>
<dbReference type="SUPFAM" id="SSF53738">
    <property type="entry name" value="Phosphoglucomutase, first 3 domains"/>
    <property type="match status" value="3"/>
</dbReference>
<feature type="modified residue" description="Phosphoserine" evidence="9">
    <location>
        <position position="95"/>
    </location>
</feature>
<evidence type="ECO:0000256" key="3">
    <source>
        <dbReference type="ARBA" id="ARBA00022723"/>
    </source>
</evidence>
<dbReference type="GO" id="GO:0004615">
    <property type="term" value="F:phosphomannomutase activity"/>
    <property type="evidence" value="ECO:0007669"/>
    <property type="project" value="TreeGrafter"/>
</dbReference>
<dbReference type="FunFam" id="3.40.120.10:FF:000001">
    <property type="entry name" value="Phosphoglucosamine mutase"/>
    <property type="match status" value="1"/>
</dbReference>
<feature type="binding site" evidence="9">
    <location>
        <position position="248"/>
    </location>
    <ligand>
        <name>Mg(2+)</name>
        <dbReference type="ChEBI" id="CHEBI:18420"/>
    </ligand>
</feature>
<feature type="active site" description="Phosphoserine intermediate" evidence="9">
    <location>
        <position position="95"/>
    </location>
</feature>
<evidence type="ECO:0000256" key="6">
    <source>
        <dbReference type="ARBA" id="ARBA00050364"/>
    </source>
</evidence>
<evidence type="ECO:0000256" key="1">
    <source>
        <dbReference type="ARBA" id="ARBA00010231"/>
    </source>
</evidence>
<feature type="binding site" evidence="9">
    <location>
        <position position="252"/>
    </location>
    <ligand>
        <name>Mg(2+)</name>
        <dbReference type="ChEBI" id="CHEBI:18420"/>
    </ligand>
</feature>
<reference evidence="17" key="1">
    <citation type="submission" date="2020-05" db="EMBL/GenBank/DDBJ databases">
        <title>Novel species in genus Nocardioides.</title>
        <authorList>
            <person name="Zhang G."/>
        </authorList>
    </citation>
    <scope>NUCLEOTIDE SEQUENCE [LARGE SCALE GENOMIC DNA]</scope>
    <source>
        <strain evidence="17">zg-1050</strain>
    </source>
</reference>
<dbReference type="HAMAP" id="MF_01554_B">
    <property type="entry name" value="GlmM_B"/>
    <property type="match status" value="1"/>
</dbReference>
<organism evidence="16 17">
    <name type="scientific">Berryella wangjianweii</name>
    <dbReference type="NCBI Taxonomy" id="2734634"/>
    <lineage>
        <taxon>Bacteria</taxon>
        <taxon>Bacillati</taxon>
        <taxon>Actinomycetota</taxon>
        <taxon>Coriobacteriia</taxon>
        <taxon>Eggerthellales</taxon>
        <taxon>Eggerthellaceae</taxon>
        <taxon>Berryella</taxon>
    </lineage>
</organism>
<keyword evidence="17" id="KW-1185">Reference proteome</keyword>
<evidence type="ECO:0000256" key="2">
    <source>
        <dbReference type="ARBA" id="ARBA00022553"/>
    </source>
</evidence>
<dbReference type="EC" id="5.4.2.10" evidence="7 9"/>
<evidence type="ECO:0000256" key="10">
    <source>
        <dbReference type="RuleBase" id="RU004326"/>
    </source>
</evidence>
<dbReference type="AlphaFoldDB" id="A0A6M8IWQ7"/>
<protein>
    <recommendedName>
        <fullName evidence="8 9">Phosphoglucosamine mutase</fullName>
        <ecNumber evidence="7 9">5.4.2.10</ecNumber>
    </recommendedName>
</protein>
<keyword evidence="5 9" id="KW-0413">Isomerase</keyword>
<dbReference type="PRINTS" id="PR00509">
    <property type="entry name" value="PGMPMM"/>
</dbReference>
<dbReference type="PROSITE" id="PS00710">
    <property type="entry name" value="PGM_PMM"/>
    <property type="match status" value="1"/>
</dbReference>
<feature type="binding site" description="via phosphate group" evidence="9">
    <location>
        <position position="95"/>
    </location>
    <ligand>
        <name>Mg(2+)</name>
        <dbReference type="ChEBI" id="CHEBI:18420"/>
    </ligand>
</feature>
<evidence type="ECO:0000256" key="9">
    <source>
        <dbReference type="HAMAP-Rule" id="MF_01554"/>
    </source>
</evidence>
<dbReference type="FunFam" id="3.40.120.10:FF:000002">
    <property type="entry name" value="Phosphoglucosamine mutase"/>
    <property type="match status" value="1"/>
</dbReference>
<evidence type="ECO:0000256" key="4">
    <source>
        <dbReference type="ARBA" id="ARBA00022842"/>
    </source>
</evidence>
<comment type="similarity">
    <text evidence="1 9 10">Belongs to the phosphohexose mutase family.</text>
</comment>
<dbReference type="GO" id="GO:0009252">
    <property type="term" value="P:peptidoglycan biosynthetic process"/>
    <property type="evidence" value="ECO:0007669"/>
    <property type="project" value="TreeGrafter"/>
</dbReference>
<dbReference type="GO" id="GO:0005975">
    <property type="term" value="P:carbohydrate metabolic process"/>
    <property type="evidence" value="ECO:0007669"/>
    <property type="project" value="InterPro"/>
</dbReference>
<comment type="function">
    <text evidence="9 11">Catalyzes the conversion of glucosamine-6-phosphate to glucosamine-1-phosphate.</text>
</comment>
<dbReference type="CDD" id="cd05802">
    <property type="entry name" value="GlmM"/>
    <property type="match status" value="1"/>
</dbReference>
<comment type="catalytic activity">
    <reaction evidence="6 9 11">
        <text>alpha-D-glucosamine 1-phosphate = D-glucosamine 6-phosphate</text>
        <dbReference type="Rhea" id="RHEA:23424"/>
        <dbReference type="ChEBI" id="CHEBI:58516"/>
        <dbReference type="ChEBI" id="CHEBI:58725"/>
        <dbReference type="EC" id="5.4.2.10"/>
    </reaction>
</comment>
<dbReference type="InterPro" id="IPR005843">
    <property type="entry name" value="A-D-PHexomutase_C"/>
</dbReference>
<evidence type="ECO:0000256" key="5">
    <source>
        <dbReference type="ARBA" id="ARBA00023235"/>
    </source>
</evidence>
<keyword evidence="4 9" id="KW-0460">Magnesium</keyword>
<dbReference type="PANTHER" id="PTHR42946:SF1">
    <property type="entry name" value="PHOSPHOGLUCOMUTASE (ALPHA-D-GLUCOSE-1,6-BISPHOSPHATE-DEPENDENT)"/>
    <property type="match status" value="1"/>
</dbReference>
<evidence type="ECO:0000256" key="11">
    <source>
        <dbReference type="RuleBase" id="RU004327"/>
    </source>
</evidence>